<evidence type="ECO:0000256" key="5">
    <source>
        <dbReference type="ARBA" id="ARBA00022842"/>
    </source>
</evidence>
<protein>
    <submittedName>
        <fullName evidence="6">Uncharacterized protein</fullName>
    </submittedName>
</protein>
<proteinExistence type="inferred from homology"/>
<organism evidence="6 7">
    <name type="scientific">Coptis chinensis</name>
    <dbReference type="NCBI Taxonomy" id="261450"/>
    <lineage>
        <taxon>Eukaryota</taxon>
        <taxon>Viridiplantae</taxon>
        <taxon>Streptophyta</taxon>
        <taxon>Embryophyta</taxon>
        <taxon>Tracheophyta</taxon>
        <taxon>Spermatophyta</taxon>
        <taxon>Magnoliopsida</taxon>
        <taxon>Ranunculales</taxon>
        <taxon>Ranunculaceae</taxon>
        <taxon>Coptidoideae</taxon>
        <taxon>Coptis</taxon>
    </lineage>
</organism>
<dbReference type="InterPro" id="IPR051090">
    <property type="entry name" value="Inositol_monoP_superfamily"/>
</dbReference>
<dbReference type="GO" id="GO:0000103">
    <property type="term" value="P:sulfate assimilation"/>
    <property type="evidence" value="ECO:0007669"/>
    <property type="project" value="TreeGrafter"/>
</dbReference>
<evidence type="ECO:0000313" key="7">
    <source>
        <dbReference type="Proteomes" id="UP000631114"/>
    </source>
</evidence>
<sequence length="122" mass="13166">MQSLDGSSPTKVHVSSTENPEVASFFESIEAAHSSHEISSSIAMKLGVQAPAAQIDSQAKYGGWPGEMELYTHPRSPHKDYREKIWDQAAGFIVVSVSVVLTCDSVPQYGSHVSSVGGWDMI</sequence>
<name>A0A835HIT3_9MAGN</name>
<gene>
    <name evidence="6" type="ORF">IFM89_002548</name>
</gene>
<reference evidence="6 7" key="1">
    <citation type="submission" date="2020-10" db="EMBL/GenBank/DDBJ databases">
        <title>The Coptis chinensis genome and diversification of protoberbering-type alkaloids.</title>
        <authorList>
            <person name="Wang B."/>
            <person name="Shu S."/>
            <person name="Song C."/>
            <person name="Liu Y."/>
        </authorList>
    </citation>
    <scope>NUCLEOTIDE SEQUENCE [LARGE SCALE GENOMIC DNA]</scope>
    <source>
        <strain evidence="6">HL-2020</strain>
        <tissue evidence="6">Leaf</tissue>
    </source>
</reference>
<evidence type="ECO:0000256" key="1">
    <source>
        <dbReference type="ARBA" id="ARBA00001946"/>
    </source>
</evidence>
<dbReference type="Proteomes" id="UP000631114">
    <property type="component" value="Unassembled WGS sequence"/>
</dbReference>
<dbReference type="EMBL" id="JADFTS010000006">
    <property type="protein sequence ID" value="KAF9600075.1"/>
    <property type="molecule type" value="Genomic_DNA"/>
</dbReference>
<keyword evidence="7" id="KW-1185">Reference proteome</keyword>
<evidence type="ECO:0000256" key="2">
    <source>
        <dbReference type="ARBA" id="ARBA00009759"/>
    </source>
</evidence>
<dbReference type="OrthoDB" id="411145at2759"/>
<keyword evidence="3" id="KW-0479">Metal-binding</keyword>
<comment type="similarity">
    <text evidence="2">Belongs to the inositol monophosphatase superfamily.</text>
</comment>
<keyword evidence="5" id="KW-0460">Magnesium</keyword>
<dbReference type="PANTHER" id="PTHR43200:SF6">
    <property type="entry name" value="3'(2'),5'-BISPHOSPHATE NUCLEOTIDASE"/>
    <property type="match status" value="1"/>
</dbReference>
<dbReference type="PANTHER" id="PTHR43200">
    <property type="entry name" value="PHOSPHATASE"/>
    <property type="match status" value="1"/>
</dbReference>
<dbReference type="Gene3D" id="3.40.190.80">
    <property type="match status" value="1"/>
</dbReference>
<evidence type="ECO:0000256" key="4">
    <source>
        <dbReference type="ARBA" id="ARBA00022801"/>
    </source>
</evidence>
<comment type="caution">
    <text evidence="6">The sequence shown here is derived from an EMBL/GenBank/DDBJ whole genome shotgun (WGS) entry which is preliminary data.</text>
</comment>
<evidence type="ECO:0000313" key="6">
    <source>
        <dbReference type="EMBL" id="KAF9600075.1"/>
    </source>
</evidence>
<keyword evidence="4" id="KW-0378">Hydrolase</keyword>
<evidence type="ECO:0000256" key="3">
    <source>
        <dbReference type="ARBA" id="ARBA00022723"/>
    </source>
</evidence>
<dbReference type="GO" id="GO:0008441">
    <property type="term" value="F:3'(2'),5'-bisphosphate nucleotidase activity"/>
    <property type="evidence" value="ECO:0007669"/>
    <property type="project" value="TreeGrafter"/>
</dbReference>
<dbReference type="GO" id="GO:0046872">
    <property type="term" value="F:metal ion binding"/>
    <property type="evidence" value="ECO:0007669"/>
    <property type="project" value="UniProtKB-KW"/>
</dbReference>
<comment type="cofactor">
    <cofactor evidence="1">
        <name>Mg(2+)</name>
        <dbReference type="ChEBI" id="CHEBI:18420"/>
    </cofactor>
</comment>
<accession>A0A835HIT3</accession>
<dbReference type="AlphaFoldDB" id="A0A835HIT3"/>